<gene>
    <name evidence="4" type="ORF">CTOB1V02_LOCUS2944</name>
</gene>
<feature type="signal peptide" evidence="3">
    <location>
        <begin position="1"/>
        <end position="22"/>
    </location>
</feature>
<feature type="compositionally biased region" description="Basic residues" evidence="2">
    <location>
        <begin position="180"/>
        <end position="201"/>
    </location>
</feature>
<evidence type="ECO:0000256" key="2">
    <source>
        <dbReference type="SAM" id="MobiDB-lite"/>
    </source>
</evidence>
<reference evidence="4" key="1">
    <citation type="submission" date="2020-11" db="EMBL/GenBank/DDBJ databases">
        <authorList>
            <person name="Tran Van P."/>
        </authorList>
    </citation>
    <scope>NUCLEOTIDE SEQUENCE</scope>
</reference>
<evidence type="ECO:0000313" key="4">
    <source>
        <dbReference type="EMBL" id="CAD7224995.1"/>
    </source>
</evidence>
<sequence length="214" mass="25489">MQLLRFRCLFAFVGLLTTRVYGDDVKDEYQYQPRPAPPPDAEGNRYWWQKVKPFSKPDQESYDSISLSEDRKSLELQLELQKTKFSSTAQELLFTKAQRETAESTLELLLTKQRVAELEEEVKKQREAIMDYNKQILELKEKDLYDANIFVDLIPVAGNRVTDGMVVKGFPREEHDSRYAARKPHSIPRRFRNKDPKRRSDKRRSWYGRRWYSF</sequence>
<evidence type="ECO:0000256" key="3">
    <source>
        <dbReference type="SAM" id="SignalP"/>
    </source>
</evidence>
<feature type="region of interest" description="Disordered" evidence="2">
    <location>
        <begin position="176"/>
        <end position="201"/>
    </location>
</feature>
<feature type="coiled-coil region" evidence="1">
    <location>
        <begin position="108"/>
        <end position="142"/>
    </location>
</feature>
<feature type="chain" id="PRO_5043433925" evidence="3">
    <location>
        <begin position="23"/>
        <end position="214"/>
    </location>
</feature>
<accession>A0A7R8ZIG3</accession>
<name>A0A7R8ZIG3_9CRUS</name>
<keyword evidence="3" id="KW-0732">Signal</keyword>
<dbReference type="AlphaFoldDB" id="A0A7R8ZIG3"/>
<dbReference type="EMBL" id="OB660480">
    <property type="protein sequence ID" value="CAD7224995.1"/>
    <property type="molecule type" value="Genomic_DNA"/>
</dbReference>
<keyword evidence="1" id="KW-0175">Coiled coil</keyword>
<organism evidence="4">
    <name type="scientific">Cyprideis torosa</name>
    <dbReference type="NCBI Taxonomy" id="163714"/>
    <lineage>
        <taxon>Eukaryota</taxon>
        <taxon>Metazoa</taxon>
        <taxon>Ecdysozoa</taxon>
        <taxon>Arthropoda</taxon>
        <taxon>Crustacea</taxon>
        <taxon>Oligostraca</taxon>
        <taxon>Ostracoda</taxon>
        <taxon>Podocopa</taxon>
        <taxon>Podocopida</taxon>
        <taxon>Cytherocopina</taxon>
        <taxon>Cytheroidea</taxon>
        <taxon>Cytherideidae</taxon>
        <taxon>Cyprideis</taxon>
    </lineage>
</organism>
<protein>
    <submittedName>
        <fullName evidence="4">Uncharacterized protein</fullName>
    </submittedName>
</protein>
<evidence type="ECO:0000256" key="1">
    <source>
        <dbReference type="SAM" id="Coils"/>
    </source>
</evidence>
<proteinExistence type="predicted"/>